<evidence type="ECO:0000313" key="5">
    <source>
        <dbReference type="EMBL" id="MBK1895205.1"/>
    </source>
</evidence>
<protein>
    <submittedName>
        <fullName evidence="5">AraC family transcriptional regulator</fullName>
    </submittedName>
</protein>
<sequence>MTLIPQYDPENFQAVIKSDSEKSTHKESADFFIIELSLQKDQLQLPFLPHRLTVNDFVFVKKGEVVKTVCSDSYSIPESTLMMLPAYKIRTMEVFSEDVEGYYCHFPDELLSRDNGFKNLQEILNYLDLKNDHRIAVTDKTKENLLFILKRMKESYMQNDTDLISSYLQTFLAEVKSIIQDLPPIILTTNETTAFHFRKAITQYVNSIHSIQEYADMLHVSPNHLNKSVKMATGKTASSIINETLTMEARSLLSNTQLSIADIAFSLGIEDPSYFTRFFKKHSGVSPNQYRKRIGLSY</sequence>
<evidence type="ECO:0000256" key="3">
    <source>
        <dbReference type="ARBA" id="ARBA00023163"/>
    </source>
</evidence>
<dbReference type="SUPFAM" id="SSF46689">
    <property type="entry name" value="Homeodomain-like"/>
    <property type="match status" value="1"/>
</dbReference>
<dbReference type="Gene3D" id="1.10.10.60">
    <property type="entry name" value="Homeodomain-like"/>
    <property type="match status" value="1"/>
</dbReference>
<dbReference type="Proteomes" id="UP000628669">
    <property type="component" value="Unassembled WGS sequence"/>
</dbReference>
<keyword evidence="6" id="KW-1185">Reference proteome</keyword>
<organism evidence="5 6">
    <name type="scientific">Chryseobacterium paridis</name>
    <dbReference type="NCBI Taxonomy" id="2800328"/>
    <lineage>
        <taxon>Bacteria</taxon>
        <taxon>Pseudomonadati</taxon>
        <taxon>Bacteroidota</taxon>
        <taxon>Flavobacteriia</taxon>
        <taxon>Flavobacteriales</taxon>
        <taxon>Weeksellaceae</taxon>
        <taxon>Chryseobacterium group</taxon>
        <taxon>Chryseobacterium</taxon>
    </lineage>
</organism>
<dbReference type="SMART" id="SM00342">
    <property type="entry name" value="HTH_ARAC"/>
    <property type="match status" value="1"/>
</dbReference>
<comment type="caution">
    <text evidence="5">The sequence shown here is derived from an EMBL/GenBank/DDBJ whole genome shotgun (WGS) entry which is preliminary data.</text>
</comment>
<keyword evidence="1" id="KW-0805">Transcription regulation</keyword>
<dbReference type="PRINTS" id="PR00032">
    <property type="entry name" value="HTHARAC"/>
</dbReference>
<dbReference type="EMBL" id="JAENHK010000005">
    <property type="protein sequence ID" value="MBK1895205.1"/>
    <property type="molecule type" value="Genomic_DNA"/>
</dbReference>
<keyword evidence="3" id="KW-0804">Transcription</keyword>
<reference evidence="6" key="1">
    <citation type="submission" date="2021-01" db="EMBL/GenBank/DDBJ databases">
        <title>Genome public.</title>
        <authorList>
            <person name="Liu C."/>
            <person name="Sun Q."/>
        </authorList>
    </citation>
    <scope>NUCLEOTIDE SEQUENCE [LARGE SCALE GENOMIC DNA]</scope>
    <source>
        <strain evidence="6">YIM B02567</strain>
    </source>
</reference>
<evidence type="ECO:0000259" key="4">
    <source>
        <dbReference type="PROSITE" id="PS01124"/>
    </source>
</evidence>
<gene>
    <name evidence="5" type="ORF">JHL15_05475</name>
</gene>
<dbReference type="InterPro" id="IPR020449">
    <property type="entry name" value="Tscrpt_reg_AraC-type_HTH"/>
</dbReference>
<dbReference type="PANTHER" id="PTHR43280:SF32">
    <property type="entry name" value="TRANSCRIPTIONAL REGULATORY PROTEIN"/>
    <property type="match status" value="1"/>
</dbReference>
<evidence type="ECO:0000256" key="1">
    <source>
        <dbReference type="ARBA" id="ARBA00023015"/>
    </source>
</evidence>
<dbReference type="PANTHER" id="PTHR43280">
    <property type="entry name" value="ARAC-FAMILY TRANSCRIPTIONAL REGULATOR"/>
    <property type="match status" value="1"/>
</dbReference>
<feature type="domain" description="HTH araC/xylS-type" evidence="4">
    <location>
        <begin position="195"/>
        <end position="293"/>
    </location>
</feature>
<keyword evidence="2" id="KW-0238">DNA-binding</keyword>
<dbReference type="Pfam" id="PF12833">
    <property type="entry name" value="HTH_18"/>
    <property type="match status" value="1"/>
</dbReference>
<evidence type="ECO:0000313" key="6">
    <source>
        <dbReference type="Proteomes" id="UP000628669"/>
    </source>
</evidence>
<dbReference type="InterPro" id="IPR009057">
    <property type="entry name" value="Homeodomain-like_sf"/>
</dbReference>
<name>A0ABS1FS04_9FLAO</name>
<dbReference type="PROSITE" id="PS01124">
    <property type="entry name" value="HTH_ARAC_FAMILY_2"/>
    <property type="match status" value="1"/>
</dbReference>
<accession>A0ABS1FS04</accession>
<dbReference type="RefSeq" id="WP_200244003.1">
    <property type="nucleotide sequence ID" value="NZ_JAENHK010000005.1"/>
</dbReference>
<proteinExistence type="predicted"/>
<evidence type="ECO:0000256" key="2">
    <source>
        <dbReference type="ARBA" id="ARBA00023125"/>
    </source>
</evidence>
<dbReference type="InterPro" id="IPR018060">
    <property type="entry name" value="HTH_AraC"/>
</dbReference>